<name>A0A4Q9LCL3_9MICR</name>
<protein>
    <submittedName>
        <fullName evidence="1">Uncharacterized protein</fullName>
    </submittedName>
</protein>
<dbReference type="VEuPathDB" id="MicrosporidiaDB:CWI37_0005p0090"/>
<proteinExistence type="predicted"/>
<dbReference type="AlphaFoldDB" id="A0A4Q9LCL3"/>
<reference evidence="1 2" key="1">
    <citation type="submission" date="2017-12" db="EMBL/GenBank/DDBJ databases">
        <authorList>
            <person name="Pombert J.-F."/>
            <person name="Haag K.L."/>
            <person name="Ebert D."/>
        </authorList>
    </citation>
    <scope>NUCLEOTIDE SEQUENCE [LARGE SCALE GENOMIC DNA]</scope>
    <source>
        <strain evidence="1">FI-OER-3-3</strain>
    </source>
</reference>
<comment type="caution">
    <text evidence="1">The sequence shown here is derived from an EMBL/GenBank/DDBJ whole genome shotgun (WGS) entry which is preliminary data.</text>
</comment>
<evidence type="ECO:0000313" key="2">
    <source>
        <dbReference type="Proteomes" id="UP000292362"/>
    </source>
</evidence>
<evidence type="ECO:0000313" key="1">
    <source>
        <dbReference type="EMBL" id="TBU05514.1"/>
    </source>
</evidence>
<dbReference type="EMBL" id="PITJ01000005">
    <property type="protein sequence ID" value="TBU05514.1"/>
    <property type="molecule type" value="Genomic_DNA"/>
</dbReference>
<organism evidence="1 2">
    <name type="scientific">Hamiltosporidium tvaerminnensis</name>
    <dbReference type="NCBI Taxonomy" id="1176355"/>
    <lineage>
        <taxon>Eukaryota</taxon>
        <taxon>Fungi</taxon>
        <taxon>Fungi incertae sedis</taxon>
        <taxon>Microsporidia</taxon>
        <taxon>Dubosqiidae</taxon>
        <taxon>Hamiltosporidium</taxon>
    </lineage>
</organism>
<dbReference type="Proteomes" id="UP000292362">
    <property type="component" value="Unassembled WGS sequence"/>
</dbReference>
<accession>A0A4Q9LCL3</accession>
<gene>
    <name evidence="1" type="ORF">CWI37_0005p0090</name>
</gene>
<sequence length="59" mass="6722">MLCHNLPVSSPDKEGGIKGRFFNTNLICVHVPECDANEDENDRIYDGLEDIHENLFDMT</sequence>